<feature type="compositionally biased region" description="Basic and acidic residues" evidence="1">
    <location>
        <begin position="125"/>
        <end position="135"/>
    </location>
</feature>
<evidence type="ECO:0000256" key="1">
    <source>
        <dbReference type="SAM" id="MobiDB-lite"/>
    </source>
</evidence>
<dbReference type="OrthoDB" id="3799196at2759"/>
<reference evidence="2" key="1">
    <citation type="journal article" date="2020" name="Stud. Mycol.">
        <title>101 Dothideomycetes genomes: a test case for predicting lifestyles and emergence of pathogens.</title>
        <authorList>
            <person name="Haridas S."/>
            <person name="Albert R."/>
            <person name="Binder M."/>
            <person name="Bloem J."/>
            <person name="Labutti K."/>
            <person name="Salamov A."/>
            <person name="Andreopoulos B."/>
            <person name="Baker S."/>
            <person name="Barry K."/>
            <person name="Bills G."/>
            <person name="Bluhm B."/>
            <person name="Cannon C."/>
            <person name="Castanera R."/>
            <person name="Culley D."/>
            <person name="Daum C."/>
            <person name="Ezra D."/>
            <person name="Gonzalez J."/>
            <person name="Henrissat B."/>
            <person name="Kuo A."/>
            <person name="Liang C."/>
            <person name="Lipzen A."/>
            <person name="Lutzoni F."/>
            <person name="Magnuson J."/>
            <person name="Mondo S."/>
            <person name="Nolan M."/>
            <person name="Ohm R."/>
            <person name="Pangilinan J."/>
            <person name="Park H.-J."/>
            <person name="Ramirez L."/>
            <person name="Alfaro M."/>
            <person name="Sun H."/>
            <person name="Tritt A."/>
            <person name="Yoshinaga Y."/>
            <person name="Zwiers L.-H."/>
            <person name="Turgeon B."/>
            <person name="Goodwin S."/>
            <person name="Spatafora J."/>
            <person name="Crous P."/>
            <person name="Grigoriev I."/>
        </authorList>
    </citation>
    <scope>NUCLEOTIDE SEQUENCE</scope>
    <source>
        <strain evidence="2">CBS 119925</strain>
    </source>
</reference>
<keyword evidence="3" id="KW-1185">Reference proteome</keyword>
<evidence type="ECO:0000313" key="3">
    <source>
        <dbReference type="Proteomes" id="UP000799440"/>
    </source>
</evidence>
<dbReference type="Proteomes" id="UP000799440">
    <property type="component" value="Unassembled WGS sequence"/>
</dbReference>
<proteinExistence type="predicted"/>
<organism evidence="2 3">
    <name type="scientific">Sporormia fimetaria CBS 119925</name>
    <dbReference type="NCBI Taxonomy" id="1340428"/>
    <lineage>
        <taxon>Eukaryota</taxon>
        <taxon>Fungi</taxon>
        <taxon>Dikarya</taxon>
        <taxon>Ascomycota</taxon>
        <taxon>Pezizomycotina</taxon>
        <taxon>Dothideomycetes</taxon>
        <taxon>Pleosporomycetidae</taxon>
        <taxon>Pleosporales</taxon>
        <taxon>Sporormiaceae</taxon>
        <taxon>Sporormia</taxon>
    </lineage>
</organism>
<gene>
    <name evidence="2" type="ORF">M011DRAFT_479932</name>
</gene>
<dbReference type="EMBL" id="MU006589">
    <property type="protein sequence ID" value="KAF2744350.1"/>
    <property type="molecule type" value="Genomic_DNA"/>
</dbReference>
<name>A0A6A6V472_9PLEO</name>
<evidence type="ECO:0000313" key="2">
    <source>
        <dbReference type="EMBL" id="KAF2744350.1"/>
    </source>
</evidence>
<dbReference type="AlphaFoldDB" id="A0A6A6V472"/>
<feature type="region of interest" description="Disordered" evidence="1">
    <location>
        <begin position="119"/>
        <end position="143"/>
    </location>
</feature>
<protein>
    <submittedName>
        <fullName evidence="2">Uncharacterized protein</fullName>
    </submittedName>
</protein>
<accession>A0A6A6V472</accession>
<sequence>MPLRKKATAEEARAAAGLNGAEWHSFYRITREEARKVIEEYPDLSWTKTPAFVKTRVLNSVNVQLASEQAPAVELDIIMWRMATAIRDAQNWANRTARAHTVETPSPSLVLVENTGQRSTLPFDPVRDQQLEAQEKLPSASGS</sequence>